<dbReference type="InterPro" id="IPR056019">
    <property type="entry name" value="DUF7598"/>
</dbReference>
<feature type="transmembrane region" description="Helical" evidence="2">
    <location>
        <begin position="123"/>
        <end position="149"/>
    </location>
</feature>
<reference evidence="4" key="2">
    <citation type="journal article" date="2023" name="IMA Fungus">
        <title>Comparative genomic study of the Penicillium genus elucidates a diverse pangenome and 15 lateral gene transfer events.</title>
        <authorList>
            <person name="Petersen C."/>
            <person name="Sorensen T."/>
            <person name="Nielsen M.R."/>
            <person name="Sondergaard T.E."/>
            <person name="Sorensen J.L."/>
            <person name="Fitzpatrick D.A."/>
            <person name="Frisvad J.C."/>
            <person name="Nielsen K.L."/>
        </authorList>
    </citation>
    <scope>NUCLEOTIDE SEQUENCE</scope>
    <source>
        <strain evidence="4">IBT 19713</strain>
    </source>
</reference>
<keyword evidence="2" id="KW-0472">Membrane</keyword>
<dbReference type="Proteomes" id="UP001150941">
    <property type="component" value="Unassembled WGS sequence"/>
</dbReference>
<dbReference type="PANTHER" id="PTHR39470:SF1">
    <property type="entry name" value="CHORISMATE SYNTHASE PROTEIN"/>
    <property type="match status" value="1"/>
</dbReference>
<comment type="caution">
    <text evidence="4">The sequence shown here is derived from an EMBL/GenBank/DDBJ whole genome shotgun (WGS) entry which is preliminary data.</text>
</comment>
<organism evidence="4 5">
    <name type="scientific">Penicillium chermesinum</name>
    <dbReference type="NCBI Taxonomy" id="63820"/>
    <lineage>
        <taxon>Eukaryota</taxon>
        <taxon>Fungi</taxon>
        <taxon>Dikarya</taxon>
        <taxon>Ascomycota</taxon>
        <taxon>Pezizomycotina</taxon>
        <taxon>Eurotiomycetes</taxon>
        <taxon>Eurotiomycetidae</taxon>
        <taxon>Eurotiales</taxon>
        <taxon>Aspergillaceae</taxon>
        <taxon>Penicillium</taxon>
    </lineage>
</organism>
<keyword evidence="2" id="KW-1133">Transmembrane helix</keyword>
<proteinExistence type="predicted"/>
<dbReference type="GeneID" id="83199850"/>
<feature type="transmembrane region" description="Helical" evidence="2">
    <location>
        <begin position="257"/>
        <end position="275"/>
    </location>
</feature>
<gene>
    <name evidence="4" type="ORF">N7468_003250</name>
</gene>
<accession>A0A9W9P6T3</accession>
<dbReference type="PANTHER" id="PTHR39470">
    <property type="entry name" value="CHROMOSOME 10, WHOLE GENOME SHOTGUN SEQUENCE"/>
    <property type="match status" value="1"/>
</dbReference>
<evidence type="ECO:0000313" key="4">
    <source>
        <dbReference type="EMBL" id="KAJ5238631.1"/>
    </source>
</evidence>
<sequence length="631" mass="69089">MMSKLRQSLAGPGYVILNVIRALNIIVFIDTIAACVVMLVKIKTENGFFFFEAVTHAVVALINIVALIISELPILRSFVNRRWPMFGEEAGFLSLAVIMMIIGVSTLGNLNSDTMSQKKLGVTFWRIVLSAGILGMIMSLINILATLIFSDSEAGVSARHIRAHGAVAPQKLMSRTNSRRSLQLSLKREDSVLPGYSREPTSAFKRASQRFTNRFPLKISSPLRPPEQQQDAASSRYSRETAEPKMPDPAHHPAMNASYSLLIFFAPIIIPRLIGAYRALRVSIASRPPPRGLPDLAARALNVLFGSIVYFFLLSLPFNPHAPETNIFAVTRSRINTSTDVIFQRLSRLRPEGQLTEADTLLRDKLTSLGARKVYLTFGPDALVSCQYCSFDNLYTYLLYYLPKNVLRPHLLHLLILGIATSAPLSGPYGARWRTKFTLAGLALAALDLWIVATYDAVQSASIAVRAGQVPPSGLYNSITLLRPLAFAICDGICAMVIYLSATNRFFFKPPSTAEQIDQTVSAALVAASNANLKLHAASVARNAVVRDKSLKARDDVYWQTMVAVENPTRGSGNGLQQQPVKNGTVVNNIWEEEEVARAMSRAMAGHGGVDLAQLGTSANDFVRGVTEGLD</sequence>
<evidence type="ECO:0000313" key="5">
    <source>
        <dbReference type="Proteomes" id="UP001150941"/>
    </source>
</evidence>
<dbReference type="RefSeq" id="XP_058331550.1">
    <property type="nucleotide sequence ID" value="XM_058472547.1"/>
</dbReference>
<feature type="transmembrane region" description="Helical" evidence="2">
    <location>
        <begin position="296"/>
        <end position="316"/>
    </location>
</feature>
<feature type="compositionally biased region" description="Basic and acidic residues" evidence="1">
    <location>
        <begin position="237"/>
        <end position="251"/>
    </location>
</feature>
<keyword evidence="2" id="KW-0812">Transmembrane</keyword>
<reference evidence="4" key="1">
    <citation type="submission" date="2022-11" db="EMBL/GenBank/DDBJ databases">
        <authorList>
            <person name="Petersen C."/>
        </authorList>
    </citation>
    <scope>NUCLEOTIDE SEQUENCE</scope>
    <source>
        <strain evidence="4">IBT 19713</strain>
    </source>
</reference>
<dbReference type="Pfam" id="PF24535">
    <property type="entry name" value="DUF7598"/>
    <property type="match status" value="1"/>
</dbReference>
<feature type="transmembrane region" description="Helical" evidence="2">
    <location>
        <begin position="475"/>
        <end position="500"/>
    </location>
</feature>
<feature type="domain" description="DUF7598" evidence="3">
    <location>
        <begin position="13"/>
        <end position="148"/>
    </location>
</feature>
<evidence type="ECO:0000256" key="2">
    <source>
        <dbReference type="SAM" id="Phobius"/>
    </source>
</evidence>
<name>A0A9W9P6T3_9EURO</name>
<dbReference type="AlphaFoldDB" id="A0A9W9P6T3"/>
<feature type="transmembrane region" description="Helical" evidence="2">
    <location>
        <begin position="47"/>
        <end position="70"/>
    </location>
</feature>
<evidence type="ECO:0000259" key="3">
    <source>
        <dbReference type="Pfam" id="PF24535"/>
    </source>
</evidence>
<feature type="transmembrane region" description="Helical" evidence="2">
    <location>
        <begin position="90"/>
        <end position="111"/>
    </location>
</feature>
<feature type="transmembrane region" description="Helical" evidence="2">
    <location>
        <begin position="407"/>
        <end position="425"/>
    </location>
</feature>
<feature type="transmembrane region" description="Helical" evidence="2">
    <location>
        <begin position="20"/>
        <end position="40"/>
    </location>
</feature>
<dbReference type="EMBL" id="JAPQKS010000003">
    <property type="protein sequence ID" value="KAJ5238631.1"/>
    <property type="molecule type" value="Genomic_DNA"/>
</dbReference>
<keyword evidence="5" id="KW-1185">Reference proteome</keyword>
<feature type="compositionally biased region" description="Polar residues" evidence="1">
    <location>
        <begin position="227"/>
        <end position="236"/>
    </location>
</feature>
<feature type="region of interest" description="Disordered" evidence="1">
    <location>
        <begin position="217"/>
        <end position="251"/>
    </location>
</feature>
<evidence type="ECO:0000256" key="1">
    <source>
        <dbReference type="SAM" id="MobiDB-lite"/>
    </source>
</evidence>
<feature type="transmembrane region" description="Helical" evidence="2">
    <location>
        <begin position="437"/>
        <end position="455"/>
    </location>
</feature>
<dbReference type="OrthoDB" id="4218123at2759"/>
<protein>
    <recommendedName>
        <fullName evidence="3">DUF7598 domain-containing protein</fullName>
    </recommendedName>
</protein>